<keyword evidence="1" id="KW-0812">Transmembrane</keyword>
<name>A0AAX4H8Q8_9ASCO</name>
<evidence type="ECO:0000313" key="2">
    <source>
        <dbReference type="EMBL" id="WPK24956.1"/>
    </source>
</evidence>
<dbReference type="KEGG" id="asau:88173320"/>
<protein>
    <recommendedName>
        <fullName evidence="4">Phospholipid/glycerol acyltransferase domain-containing protein</fullName>
    </recommendedName>
</protein>
<dbReference type="RefSeq" id="XP_062877339.1">
    <property type="nucleotide sequence ID" value="XM_063021269.1"/>
</dbReference>
<evidence type="ECO:0008006" key="4">
    <source>
        <dbReference type="Google" id="ProtNLM"/>
    </source>
</evidence>
<feature type="transmembrane region" description="Helical" evidence="1">
    <location>
        <begin position="30"/>
        <end position="50"/>
    </location>
</feature>
<reference evidence="2 3" key="1">
    <citation type="submission" date="2023-10" db="EMBL/GenBank/DDBJ databases">
        <title>Draft Genome Sequence of Candida saopaulonensis from a very Premature Infant with Sepsis.</title>
        <authorList>
            <person name="Ning Y."/>
            <person name="Dai R."/>
            <person name="Xiao M."/>
            <person name="Xu Y."/>
            <person name="Yan Q."/>
            <person name="Zhang L."/>
        </authorList>
    </citation>
    <scope>NUCLEOTIDE SEQUENCE [LARGE SCALE GENOMIC DNA]</scope>
    <source>
        <strain evidence="2 3">19XY460</strain>
    </source>
</reference>
<evidence type="ECO:0000313" key="3">
    <source>
        <dbReference type="Proteomes" id="UP001338582"/>
    </source>
</evidence>
<dbReference type="GeneID" id="88173320"/>
<proteinExistence type="predicted"/>
<sequence>MEKFSNWRDKGTGIAPFIPLSAPKTPVTKYLVDPLLILVKFPFFIILYWFTLLAPKPAVKAIYIWIFRISTDVLVEGLRKLNKAEILRSLPDKNTVVVSNFSTPLDVFVIYLSSKVSSLSAVKVIVPIDSALYVLSAWQAAWLCFQPIGQVCGTKLTSQNEKTLANKLVVVFAEGTSSNNRALLSFSSVLEPIFALKGFSYQTMLLLWYPNTIPVPIPVVGPIQYMAQLFTLSSRPYVKVKITPNPQGSLKASKLAYQDNGVNMVDLGVAEKKKFYEYYQSQTK</sequence>
<keyword evidence="1" id="KW-1133">Transmembrane helix</keyword>
<organism evidence="2 3">
    <name type="scientific">Australozyma saopauloensis</name>
    <dbReference type="NCBI Taxonomy" id="291208"/>
    <lineage>
        <taxon>Eukaryota</taxon>
        <taxon>Fungi</taxon>
        <taxon>Dikarya</taxon>
        <taxon>Ascomycota</taxon>
        <taxon>Saccharomycotina</taxon>
        <taxon>Pichiomycetes</taxon>
        <taxon>Metschnikowiaceae</taxon>
        <taxon>Australozyma</taxon>
    </lineage>
</organism>
<gene>
    <name evidence="2" type="ORF">PUMCH_002255</name>
</gene>
<dbReference type="EMBL" id="CP138896">
    <property type="protein sequence ID" value="WPK24956.1"/>
    <property type="molecule type" value="Genomic_DNA"/>
</dbReference>
<accession>A0AAX4H8Q8</accession>
<dbReference type="Proteomes" id="UP001338582">
    <property type="component" value="Chromosome 3"/>
</dbReference>
<evidence type="ECO:0000256" key="1">
    <source>
        <dbReference type="SAM" id="Phobius"/>
    </source>
</evidence>
<dbReference type="AlphaFoldDB" id="A0AAX4H8Q8"/>
<keyword evidence="3" id="KW-1185">Reference proteome</keyword>
<keyword evidence="1" id="KW-0472">Membrane</keyword>